<sequence length="119" mass="13539">MNRPSGLFQESKIFYPGKHNRYSVKREVAVIPNGRCAFSSPIVKGLIHEILVCRLMENKYKKFLKKSPAECGIEEFGGAHSEWSIMADLRNVGLDQKFRVVIPKNETLISEGERVTQNT</sequence>
<reference evidence="1 2" key="1">
    <citation type="journal article" date="2016" name="Mol. Biol. Evol.">
        <title>Genome-Wide Survey of Gut Fungi (Harpellales) Reveals the First Horizontally Transferred Ubiquitin Gene from a Mosquito Host.</title>
        <authorList>
            <person name="Wang Y."/>
            <person name="White M.M."/>
            <person name="Kvist S."/>
            <person name="Moncalvo J.M."/>
        </authorList>
    </citation>
    <scope>NUCLEOTIDE SEQUENCE [LARGE SCALE GENOMIC DNA]</scope>
    <source>
        <strain evidence="1 2">ALG-7-W6</strain>
    </source>
</reference>
<dbReference type="EMBL" id="LSSL01004758">
    <property type="protein sequence ID" value="OLY79229.1"/>
    <property type="molecule type" value="Genomic_DNA"/>
</dbReference>
<evidence type="ECO:0000313" key="1">
    <source>
        <dbReference type="EMBL" id="OLY79229.1"/>
    </source>
</evidence>
<gene>
    <name evidence="1" type="ORF">AYI68_g6706</name>
</gene>
<dbReference type="OrthoDB" id="77257at2759"/>
<organism evidence="1 2">
    <name type="scientific">Smittium mucronatum</name>
    <dbReference type="NCBI Taxonomy" id="133383"/>
    <lineage>
        <taxon>Eukaryota</taxon>
        <taxon>Fungi</taxon>
        <taxon>Fungi incertae sedis</taxon>
        <taxon>Zoopagomycota</taxon>
        <taxon>Kickxellomycotina</taxon>
        <taxon>Harpellomycetes</taxon>
        <taxon>Harpellales</taxon>
        <taxon>Legeriomycetaceae</taxon>
        <taxon>Smittium</taxon>
    </lineage>
</organism>
<dbReference type="Proteomes" id="UP000187455">
    <property type="component" value="Unassembled WGS sequence"/>
</dbReference>
<protein>
    <submittedName>
        <fullName evidence="1">Uncharacterized protein</fullName>
    </submittedName>
</protein>
<name>A0A1R0GQR1_9FUNG</name>
<evidence type="ECO:0000313" key="2">
    <source>
        <dbReference type="Proteomes" id="UP000187455"/>
    </source>
</evidence>
<comment type="caution">
    <text evidence="1">The sequence shown here is derived from an EMBL/GenBank/DDBJ whole genome shotgun (WGS) entry which is preliminary data.</text>
</comment>
<dbReference type="AlphaFoldDB" id="A0A1R0GQR1"/>
<proteinExistence type="predicted"/>
<accession>A0A1R0GQR1</accession>
<keyword evidence="2" id="KW-1185">Reference proteome</keyword>